<evidence type="ECO:0000256" key="5">
    <source>
        <dbReference type="SAM" id="MobiDB-lite"/>
    </source>
</evidence>
<proteinExistence type="inferred from homology"/>
<evidence type="ECO:0000256" key="3">
    <source>
        <dbReference type="ARBA" id="ARBA00013252"/>
    </source>
</evidence>
<dbReference type="Proteomes" id="UP001341840">
    <property type="component" value="Unassembled WGS sequence"/>
</dbReference>
<keyword evidence="4" id="KW-0456">Lyase</keyword>
<dbReference type="EMBL" id="JASCZI010030471">
    <property type="protein sequence ID" value="MED6122905.1"/>
    <property type="molecule type" value="Genomic_DNA"/>
</dbReference>
<evidence type="ECO:0000256" key="4">
    <source>
        <dbReference type="ARBA" id="ARBA00023239"/>
    </source>
</evidence>
<feature type="region of interest" description="Disordered" evidence="5">
    <location>
        <begin position="36"/>
        <end position="68"/>
    </location>
</feature>
<sequence>MADAGIVTERRTTDDAGPTRAVMTGRWRWVTGLRRGDSEETRRGQHGGTRRRTVGYGSTSQRGRPKPFFRHNDVDSPIALTLTFEIGIRILTLNLDVVDWRLLKEEGGFKLRCLWKLRDFKCEVELINGSSKVAEAANHFPNIHLEQLNQVRAELWIASIIRYRFGGRRVWVGHVGTVTASKASFSSKSVIPVTLCTTKQTERHGCLINQMVNWS</sequence>
<organism evidence="6 7">
    <name type="scientific">Stylosanthes scabra</name>
    <dbReference type="NCBI Taxonomy" id="79078"/>
    <lineage>
        <taxon>Eukaryota</taxon>
        <taxon>Viridiplantae</taxon>
        <taxon>Streptophyta</taxon>
        <taxon>Embryophyta</taxon>
        <taxon>Tracheophyta</taxon>
        <taxon>Spermatophyta</taxon>
        <taxon>Magnoliopsida</taxon>
        <taxon>eudicotyledons</taxon>
        <taxon>Gunneridae</taxon>
        <taxon>Pentapetalae</taxon>
        <taxon>rosids</taxon>
        <taxon>fabids</taxon>
        <taxon>Fabales</taxon>
        <taxon>Fabaceae</taxon>
        <taxon>Papilionoideae</taxon>
        <taxon>50 kb inversion clade</taxon>
        <taxon>dalbergioids sensu lato</taxon>
        <taxon>Dalbergieae</taxon>
        <taxon>Pterocarpus clade</taxon>
        <taxon>Stylosanthes</taxon>
    </lineage>
</organism>
<evidence type="ECO:0000313" key="6">
    <source>
        <dbReference type="EMBL" id="MED6122905.1"/>
    </source>
</evidence>
<dbReference type="SUPFAM" id="SSF55248">
    <property type="entry name" value="PCD-like"/>
    <property type="match status" value="1"/>
</dbReference>
<comment type="similarity">
    <text evidence="2">Belongs to the pterin-4-alpha-carbinolamine dehydratase family.</text>
</comment>
<gene>
    <name evidence="6" type="ORF">PIB30_044268</name>
</gene>
<dbReference type="EC" id="4.2.1.96" evidence="3"/>
<dbReference type="Gene3D" id="3.30.1360.20">
    <property type="entry name" value="Transcriptional coactivator/pterin dehydratase"/>
    <property type="match status" value="1"/>
</dbReference>
<dbReference type="PANTHER" id="PTHR12599:SF8">
    <property type="entry name" value="PTERIN-4-ALPHA-CARBINOLAMINE DEHYDRATASE, CHLOROPLASTIC-RELATED"/>
    <property type="match status" value="1"/>
</dbReference>
<evidence type="ECO:0000256" key="1">
    <source>
        <dbReference type="ARBA" id="ARBA00001554"/>
    </source>
</evidence>
<dbReference type="PANTHER" id="PTHR12599">
    <property type="entry name" value="PTERIN-4-ALPHA-CARBINOLAMINE DEHYDRATASE"/>
    <property type="match status" value="1"/>
</dbReference>
<evidence type="ECO:0000313" key="7">
    <source>
        <dbReference type="Proteomes" id="UP001341840"/>
    </source>
</evidence>
<comment type="caution">
    <text evidence="6">The sequence shown here is derived from an EMBL/GenBank/DDBJ whole genome shotgun (WGS) entry which is preliminary data.</text>
</comment>
<keyword evidence="7" id="KW-1185">Reference proteome</keyword>
<comment type="catalytic activity">
    <reaction evidence="1">
        <text>(4aS,6R)-4a-hydroxy-L-erythro-5,6,7,8-tetrahydrobiopterin = (6R)-L-erythro-6,7-dihydrobiopterin + H2O</text>
        <dbReference type="Rhea" id="RHEA:11920"/>
        <dbReference type="ChEBI" id="CHEBI:15377"/>
        <dbReference type="ChEBI" id="CHEBI:15642"/>
        <dbReference type="ChEBI" id="CHEBI:43120"/>
        <dbReference type="EC" id="4.2.1.96"/>
    </reaction>
</comment>
<dbReference type="InterPro" id="IPR001533">
    <property type="entry name" value="Pterin_deHydtase"/>
</dbReference>
<dbReference type="Pfam" id="PF01329">
    <property type="entry name" value="Pterin_4a"/>
    <property type="match status" value="1"/>
</dbReference>
<dbReference type="InterPro" id="IPR036428">
    <property type="entry name" value="PCD_sf"/>
</dbReference>
<accession>A0ABU6RFZ8</accession>
<name>A0ABU6RFZ8_9FABA</name>
<protein>
    <recommendedName>
        <fullName evidence="3">4a-hydroxytetrahydrobiopterin dehydratase</fullName>
        <ecNumber evidence="3">4.2.1.96</ecNumber>
    </recommendedName>
</protein>
<reference evidence="6 7" key="1">
    <citation type="journal article" date="2023" name="Plants (Basel)">
        <title>Bridging the Gap: Combining Genomics and Transcriptomics Approaches to Understand Stylosanthes scabra, an Orphan Legume from the Brazilian Caatinga.</title>
        <authorList>
            <person name="Ferreira-Neto J.R.C."/>
            <person name="da Silva M.D."/>
            <person name="Binneck E."/>
            <person name="de Melo N.F."/>
            <person name="da Silva R.H."/>
            <person name="de Melo A.L.T.M."/>
            <person name="Pandolfi V."/>
            <person name="Bustamante F.O."/>
            <person name="Brasileiro-Vidal A.C."/>
            <person name="Benko-Iseppon A.M."/>
        </authorList>
    </citation>
    <scope>NUCLEOTIDE SEQUENCE [LARGE SCALE GENOMIC DNA]</scope>
    <source>
        <tissue evidence="6">Leaves</tissue>
    </source>
</reference>
<feature type="compositionally biased region" description="Basic residues" evidence="5">
    <location>
        <begin position="44"/>
        <end position="53"/>
    </location>
</feature>
<evidence type="ECO:0000256" key="2">
    <source>
        <dbReference type="ARBA" id="ARBA00006472"/>
    </source>
</evidence>